<feature type="region of interest" description="Disordered" evidence="1">
    <location>
        <begin position="141"/>
        <end position="169"/>
    </location>
</feature>
<comment type="caution">
    <text evidence="2">The sequence shown here is derived from an EMBL/GenBank/DDBJ whole genome shotgun (WGS) entry which is preliminary data.</text>
</comment>
<accession>A0A9P0QC02</accession>
<dbReference type="AlphaFoldDB" id="A0A9P0QC02"/>
<sequence>MKTKQSISRVQEPYSKRSMSSSSTCSTLKSVKDEHWDGVNQVKMENQLVVGVKSEKPEAEPTVNNTKFENMDIWTLNEEFDIKNECENAVSDRIKVEADSRADTVNQMKMEFQESEKLEEKPDLRSTNLENMDALGLHHEFDIKTESDQDDRHDSGSDRFGDSDCQKLL</sequence>
<evidence type="ECO:0000313" key="3">
    <source>
        <dbReference type="Proteomes" id="UP001152888"/>
    </source>
</evidence>
<organism evidence="2 3">
    <name type="scientific">Acanthoscelides obtectus</name>
    <name type="common">Bean weevil</name>
    <name type="synonym">Bruchus obtectus</name>
    <dbReference type="NCBI Taxonomy" id="200917"/>
    <lineage>
        <taxon>Eukaryota</taxon>
        <taxon>Metazoa</taxon>
        <taxon>Ecdysozoa</taxon>
        <taxon>Arthropoda</taxon>
        <taxon>Hexapoda</taxon>
        <taxon>Insecta</taxon>
        <taxon>Pterygota</taxon>
        <taxon>Neoptera</taxon>
        <taxon>Endopterygota</taxon>
        <taxon>Coleoptera</taxon>
        <taxon>Polyphaga</taxon>
        <taxon>Cucujiformia</taxon>
        <taxon>Chrysomeloidea</taxon>
        <taxon>Chrysomelidae</taxon>
        <taxon>Bruchinae</taxon>
        <taxon>Bruchini</taxon>
        <taxon>Acanthoscelides</taxon>
    </lineage>
</organism>
<gene>
    <name evidence="2" type="ORF">ACAOBT_LOCUS35647</name>
</gene>
<dbReference type="Proteomes" id="UP001152888">
    <property type="component" value="Unassembled WGS sequence"/>
</dbReference>
<proteinExistence type="predicted"/>
<evidence type="ECO:0000313" key="2">
    <source>
        <dbReference type="EMBL" id="CAH2016851.1"/>
    </source>
</evidence>
<feature type="region of interest" description="Disordered" evidence="1">
    <location>
        <begin position="1"/>
        <end position="30"/>
    </location>
</feature>
<feature type="compositionally biased region" description="Low complexity" evidence="1">
    <location>
        <begin position="16"/>
        <end position="29"/>
    </location>
</feature>
<evidence type="ECO:0000256" key="1">
    <source>
        <dbReference type="SAM" id="MobiDB-lite"/>
    </source>
</evidence>
<protein>
    <submittedName>
        <fullName evidence="2">Uncharacterized protein</fullName>
    </submittedName>
</protein>
<keyword evidence="3" id="KW-1185">Reference proteome</keyword>
<name>A0A9P0QC02_ACAOB</name>
<reference evidence="2" key="1">
    <citation type="submission" date="2022-03" db="EMBL/GenBank/DDBJ databases">
        <authorList>
            <person name="Sayadi A."/>
        </authorList>
    </citation>
    <scope>NUCLEOTIDE SEQUENCE</scope>
</reference>
<dbReference type="EMBL" id="CAKOFQ010009033">
    <property type="protein sequence ID" value="CAH2016851.1"/>
    <property type="molecule type" value="Genomic_DNA"/>
</dbReference>